<reference evidence="2" key="2">
    <citation type="submission" date="2020-09" db="EMBL/GenBank/DDBJ databases">
        <authorList>
            <person name="Sun Q."/>
            <person name="Kim S."/>
        </authorList>
    </citation>
    <scope>NUCLEOTIDE SEQUENCE</scope>
    <source>
        <strain evidence="2">KCTC 12870</strain>
    </source>
</reference>
<evidence type="ECO:0000313" key="3">
    <source>
        <dbReference type="Proteomes" id="UP000642829"/>
    </source>
</evidence>
<gene>
    <name evidence="2" type="ORF">GCM10007047_18180</name>
</gene>
<feature type="compositionally biased region" description="Basic and acidic residues" evidence="1">
    <location>
        <begin position="510"/>
        <end position="527"/>
    </location>
</feature>
<comment type="caution">
    <text evidence="2">The sequence shown here is derived from an EMBL/GenBank/DDBJ whole genome shotgun (WGS) entry which is preliminary data.</text>
</comment>
<dbReference type="AlphaFoldDB" id="A0A8J3DI50"/>
<sequence>MVAPNNRLIAELTGVAPKEKRSAVIQMAPGYYDASNTNRERDWGPVSSGGVFEDHHFTDATRSITLARLRKEIRNNPYLAGLVNKFPEAVGYSNLRSRTPVREYNEAKELFWFRWSKSVTVAGDSLRTLEEIILRELLIAGEVFLVLLNSGKVQVVPSEFCGSPWLNGASADSNEINGIRYNAVGRPQSYRFGQSTIFGTVDFSDRASTVVQARNVLHVYHKDRVLMGRGLPWLLPSLATARDLYEITRAKTKQIKDVTSLIGYLKKSIDSEGIEKFMRGYDPEEEAEPTAATADDAADEAPATGRKIVLAPGSFPELEEGESIELLNSEYQAQDYKELIMLMLHAISSPVGLPVELWFSGLGDVNYSGFKGLGTQWNARRKYILNLLEGNYLDRLHFWRINKAANEGELPPNPVNDDDLIEWAWKRTAVLDDEKHAKSVTLRLKSGERILADFWEEDGLYEEEVLERRRQFYIKAMIAAGELAADVDPTTVKVPLTFLLKNEIPGSAPDKPENVKEDASENQDRAA</sequence>
<protein>
    <recommendedName>
        <fullName evidence="4">Phage portal protein</fullName>
    </recommendedName>
</protein>
<dbReference type="Proteomes" id="UP000642829">
    <property type="component" value="Unassembled WGS sequence"/>
</dbReference>
<keyword evidence="3" id="KW-1185">Reference proteome</keyword>
<dbReference type="InterPro" id="IPR006429">
    <property type="entry name" value="Phage_lambda_portal"/>
</dbReference>
<feature type="region of interest" description="Disordered" evidence="1">
    <location>
        <begin position="503"/>
        <end position="527"/>
    </location>
</feature>
<dbReference type="GO" id="GO:0005198">
    <property type="term" value="F:structural molecule activity"/>
    <property type="evidence" value="ECO:0007669"/>
    <property type="project" value="InterPro"/>
</dbReference>
<proteinExistence type="predicted"/>
<accession>A0A8J3DI50</accession>
<dbReference type="GO" id="GO:0019068">
    <property type="term" value="P:virion assembly"/>
    <property type="evidence" value="ECO:0007669"/>
    <property type="project" value="InterPro"/>
</dbReference>
<reference evidence="2" key="1">
    <citation type="journal article" date="2014" name="Int. J. Syst. Evol. Microbiol.">
        <title>Complete genome sequence of Corynebacterium casei LMG S-19264T (=DSM 44701T), isolated from a smear-ripened cheese.</title>
        <authorList>
            <consortium name="US DOE Joint Genome Institute (JGI-PGF)"/>
            <person name="Walter F."/>
            <person name="Albersmeier A."/>
            <person name="Kalinowski J."/>
            <person name="Ruckert C."/>
        </authorList>
    </citation>
    <scope>NUCLEOTIDE SEQUENCE</scope>
    <source>
        <strain evidence="2">KCTC 12870</strain>
    </source>
</reference>
<evidence type="ECO:0000256" key="1">
    <source>
        <dbReference type="SAM" id="MobiDB-lite"/>
    </source>
</evidence>
<dbReference type="Pfam" id="PF05136">
    <property type="entry name" value="Phage_portal_2"/>
    <property type="match status" value="1"/>
</dbReference>
<name>A0A8J3DI50_9BACT</name>
<evidence type="ECO:0008006" key="4">
    <source>
        <dbReference type="Google" id="ProtNLM"/>
    </source>
</evidence>
<evidence type="ECO:0000313" key="2">
    <source>
        <dbReference type="EMBL" id="GHC02045.1"/>
    </source>
</evidence>
<dbReference type="EMBL" id="BMXG01000010">
    <property type="protein sequence ID" value="GHC02045.1"/>
    <property type="molecule type" value="Genomic_DNA"/>
</dbReference>
<organism evidence="2 3">
    <name type="scientific">Cerasicoccus arenae</name>
    <dbReference type="NCBI Taxonomy" id="424488"/>
    <lineage>
        <taxon>Bacteria</taxon>
        <taxon>Pseudomonadati</taxon>
        <taxon>Verrucomicrobiota</taxon>
        <taxon>Opitutia</taxon>
        <taxon>Puniceicoccales</taxon>
        <taxon>Cerasicoccaceae</taxon>
        <taxon>Cerasicoccus</taxon>
    </lineage>
</organism>
<dbReference type="RefSeq" id="WP_189514309.1">
    <property type="nucleotide sequence ID" value="NZ_BMXG01000010.1"/>
</dbReference>